<proteinExistence type="predicted"/>
<evidence type="ECO:0000313" key="3">
    <source>
        <dbReference type="Proteomes" id="UP001172684"/>
    </source>
</evidence>
<keyword evidence="3" id="KW-1185">Reference proteome</keyword>
<sequence length="207" mass="23617">MQSVFPHTYAEIQQDRPKEQLLQELREAIDIRRASRQCAEDHDSEAAWNDEVHSRVLRLALRPCSEVGYKNITTARIQPARLVPRHVSGNVLESKMVDYAIYLAPDEEMRVVIRDTLRLLQPKESQSINQTMYDSLRQRPIAISIETKTPNAPEEQVGVQLGVWVAAHFTRLHGLVTTYRCRRCPCSLLPAMTGMSSLLRVGPRGFL</sequence>
<accession>A0ABQ9NEN1</accession>
<organism evidence="2 3">
    <name type="scientific">Coniosporium apollinis</name>
    <dbReference type="NCBI Taxonomy" id="61459"/>
    <lineage>
        <taxon>Eukaryota</taxon>
        <taxon>Fungi</taxon>
        <taxon>Dikarya</taxon>
        <taxon>Ascomycota</taxon>
        <taxon>Pezizomycotina</taxon>
        <taxon>Dothideomycetes</taxon>
        <taxon>Dothideomycetes incertae sedis</taxon>
        <taxon>Coniosporium</taxon>
    </lineage>
</organism>
<dbReference type="InterPro" id="IPR046797">
    <property type="entry name" value="PDDEXK_12"/>
</dbReference>
<dbReference type="Proteomes" id="UP001172684">
    <property type="component" value="Unassembled WGS sequence"/>
</dbReference>
<feature type="domain" description="PD-(D/E)XK nuclease-like" evidence="1">
    <location>
        <begin position="13"/>
        <end position="192"/>
    </location>
</feature>
<comment type="caution">
    <text evidence="2">The sequence shown here is derived from an EMBL/GenBank/DDBJ whole genome shotgun (WGS) entry which is preliminary data.</text>
</comment>
<dbReference type="EMBL" id="JAPDRL010000303">
    <property type="protein sequence ID" value="KAJ9653654.1"/>
    <property type="molecule type" value="Genomic_DNA"/>
</dbReference>
<gene>
    <name evidence="2" type="ORF">H2201_009118</name>
</gene>
<dbReference type="Pfam" id="PF20516">
    <property type="entry name" value="PDDEXK_12"/>
    <property type="match status" value="1"/>
</dbReference>
<name>A0ABQ9NEN1_9PEZI</name>
<reference evidence="2" key="1">
    <citation type="submission" date="2022-10" db="EMBL/GenBank/DDBJ databases">
        <title>Culturing micro-colonial fungi from biological soil crusts in the Mojave desert and describing Neophaeococcomyces mojavensis, and introducing the new genera and species Taxawa tesnikishii.</title>
        <authorList>
            <person name="Kurbessoian T."/>
            <person name="Stajich J.E."/>
        </authorList>
    </citation>
    <scope>NUCLEOTIDE SEQUENCE</scope>
    <source>
        <strain evidence="2">TK_1</strain>
    </source>
</reference>
<evidence type="ECO:0000259" key="1">
    <source>
        <dbReference type="Pfam" id="PF20516"/>
    </source>
</evidence>
<evidence type="ECO:0000313" key="2">
    <source>
        <dbReference type="EMBL" id="KAJ9653654.1"/>
    </source>
</evidence>
<protein>
    <recommendedName>
        <fullName evidence="1">PD-(D/E)XK nuclease-like domain-containing protein</fullName>
    </recommendedName>
</protein>